<organism evidence="2 3">
    <name type="scientific">Cellulomonas marina</name>
    <dbReference type="NCBI Taxonomy" id="988821"/>
    <lineage>
        <taxon>Bacteria</taxon>
        <taxon>Bacillati</taxon>
        <taxon>Actinomycetota</taxon>
        <taxon>Actinomycetes</taxon>
        <taxon>Micrococcales</taxon>
        <taxon>Cellulomonadaceae</taxon>
        <taxon>Cellulomonas</taxon>
    </lineage>
</organism>
<dbReference type="STRING" id="988821.SAMN05421867_10328"/>
<keyword evidence="3" id="KW-1185">Reference proteome</keyword>
<reference evidence="3" key="1">
    <citation type="submission" date="2016-10" db="EMBL/GenBank/DDBJ databases">
        <authorList>
            <person name="Varghese N."/>
            <person name="Submissions S."/>
        </authorList>
    </citation>
    <scope>NUCLEOTIDE SEQUENCE [LARGE SCALE GENOMIC DNA]</scope>
    <source>
        <strain evidence="3">CGMCC 4.6945</strain>
    </source>
</reference>
<dbReference type="PANTHER" id="PTHR33525:SF4">
    <property type="entry name" value="CYCLIC DI-GMP PHOSPHODIESTERASE CDGJ"/>
    <property type="match status" value="1"/>
</dbReference>
<dbReference type="RefSeq" id="WP_139224291.1">
    <property type="nucleotide sequence ID" value="NZ_BONM01000002.1"/>
</dbReference>
<dbReference type="InterPro" id="IPR052340">
    <property type="entry name" value="RNase_Y/CdgJ"/>
</dbReference>
<dbReference type="SUPFAM" id="SSF109604">
    <property type="entry name" value="HD-domain/PDEase-like"/>
    <property type="match status" value="1"/>
</dbReference>
<dbReference type="PROSITE" id="PS51833">
    <property type="entry name" value="HDOD"/>
    <property type="match status" value="1"/>
</dbReference>
<dbReference type="EMBL" id="FOKA01000003">
    <property type="protein sequence ID" value="SFA88525.1"/>
    <property type="molecule type" value="Genomic_DNA"/>
</dbReference>
<dbReference type="InterPro" id="IPR013976">
    <property type="entry name" value="HDOD"/>
</dbReference>
<sequence length="406" mass="42631">MDPRRHAGVGRPAVGSTIQRQPVVHPDRSVFGYALRAKVVGRASGTVDDRADRVRDDEYGLLDLDALGGDRPVVLRATAGILAGTTPVPPCSYGVVLEVPHALAVRPDTAERMGALRAAGYALALGDFAGTTSQEVLLPLVDYVKVDLGLDPSLVRTLADRAHDAEAVVVAERADTAARLELAAQIGAELLQGPMFHRDPAVEPRRFTAGQLQCLELMQMLSSPQVDHAAVVRVVSADPELSIRVLHLINSSAYGLRRQIDSVHQAVVLVGPNQLAALATASLVDARPTNVGPLWSMLTRARTMHSLSGSDAGYTVGLLSALAAQQKVAVTEIVQRTGVSAEVAAALTDRSGPWGAMLEAVISHEENDTDAVARTGLEPLTVAQAFLAAVPEALAIASALAVVTRG</sequence>
<gene>
    <name evidence="2" type="ORF">SAMN05421867_10328</name>
</gene>
<dbReference type="Gene3D" id="3.20.20.450">
    <property type="entry name" value="EAL domain"/>
    <property type="match status" value="1"/>
</dbReference>
<dbReference type="PANTHER" id="PTHR33525">
    <property type="match status" value="1"/>
</dbReference>
<dbReference type="AlphaFoldDB" id="A0A1I0WIB4"/>
<feature type="domain" description="HDOD" evidence="1">
    <location>
        <begin position="207"/>
        <end position="406"/>
    </location>
</feature>
<dbReference type="Proteomes" id="UP000199012">
    <property type="component" value="Unassembled WGS sequence"/>
</dbReference>
<dbReference type="Gene3D" id="1.10.3210.10">
    <property type="entry name" value="Hypothetical protein af1432"/>
    <property type="match status" value="1"/>
</dbReference>
<dbReference type="OrthoDB" id="4814985at2"/>
<dbReference type="SUPFAM" id="SSF141868">
    <property type="entry name" value="EAL domain-like"/>
    <property type="match status" value="1"/>
</dbReference>
<name>A0A1I0WIB4_9CELL</name>
<evidence type="ECO:0000259" key="1">
    <source>
        <dbReference type="PROSITE" id="PS51833"/>
    </source>
</evidence>
<dbReference type="InterPro" id="IPR035919">
    <property type="entry name" value="EAL_sf"/>
</dbReference>
<evidence type="ECO:0000313" key="2">
    <source>
        <dbReference type="EMBL" id="SFA88525.1"/>
    </source>
</evidence>
<dbReference type="Pfam" id="PF08668">
    <property type="entry name" value="HDOD"/>
    <property type="match status" value="1"/>
</dbReference>
<proteinExistence type="predicted"/>
<accession>A0A1I0WIB4</accession>
<protein>
    <submittedName>
        <fullName evidence="2">EAL and modified HD-GYP domain-containing signal transduction protein</fullName>
    </submittedName>
</protein>
<evidence type="ECO:0000313" key="3">
    <source>
        <dbReference type="Proteomes" id="UP000199012"/>
    </source>
</evidence>